<dbReference type="Gene3D" id="3.40.1170.60">
    <property type="match status" value="1"/>
</dbReference>
<sequence length="660" mass="74792">MNRPRSRRPKPQLDSTLLHFVGQHRALWPGIPPPSLHSLWPQHLDAEFRLRPRQARNCWRRIDCFYASVFEREQPHLKTLPLAVQQKQIIVTCNYEARRRGLYKLQLVTDARKICPDVIIVLGEDLTRFRNASKRLYAFLSSFSWNARCERLGFDEVWLDVSDLVDNNVATLNTSSLDTSFFRLSKTDPSLGFSFDATHHAGHVYPETSNEPQAAAISHDPLHLRLLLASHLAQHIRQRLEHDLGYTATVGVSTNKLLSKLVGNLHKPNSQTTLTPPYTADDDQWDNVTYFVDDHEVGKILGIGLRIAQKLRAHVLQRPANIDAGLVYGGTKEDVRVRDVRTYPGIGSDVLERILGGPGTPHGIGVRVWGLLNGCDDTQVNQAREVPRQISIEDSYIRLDTLDEVIKQFHVLNISLLKRIRTDLLECEQEPSEDPAAVTTASSQRWLAHPKTLRLSTRPRPPQNPDGSRNRTFARISKSTSMPNFIFSVRESVETLAERLVRETLIPLFRQLHPEKQGWNLSLVNLAATNMVNAASEKGGVGRDIGKMFRRQDDALAPFRVRNESAQSSTEYIAHESRLKEEDAKVRRVIEKPYNYIPKIPLSRSGSEDMPTASQEGSLAEDAWEEDDDTMDTDVYHCDACGAVMPMFAMGAHERWHFQG</sequence>
<dbReference type="Proteomes" id="UP000076837">
    <property type="component" value="Unassembled WGS sequence"/>
</dbReference>
<evidence type="ECO:0000313" key="4">
    <source>
        <dbReference type="Proteomes" id="UP000076837"/>
    </source>
</evidence>
<dbReference type="GO" id="GO:0003887">
    <property type="term" value="F:DNA-directed DNA polymerase activity"/>
    <property type="evidence" value="ECO:0007669"/>
    <property type="project" value="TreeGrafter"/>
</dbReference>
<dbReference type="AlphaFoldDB" id="A0A163B0S7"/>
<dbReference type="PROSITE" id="PS50173">
    <property type="entry name" value="UMUC"/>
    <property type="match status" value="1"/>
</dbReference>
<feature type="region of interest" description="Disordered" evidence="1">
    <location>
        <begin position="602"/>
        <end position="627"/>
    </location>
</feature>
<reference evidence="3 4" key="1">
    <citation type="journal article" date="2016" name="Sci. Rep.">
        <title>Draft genome sequencing and secretome analysis of fungal phytopathogen Ascochyta rabiei provides insight into the necrotrophic effector repertoire.</title>
        <authorList>
            <person name="Verma S."/>
            <person name="Gazara R.K."/>
            <person name="Nizam S."/>
            <person name="Parween S."/>
            <person name="Chattopadhyay D."/>
            <person name="Verma P.K."/>
        </authorList>
    </citation>
    <scope>NUCLEOTIDE SEQUENCE [LARGE SCALE GENOMIC DNA]</scope>
    <source>
        <strain evidence="3 4">ArDII</strain>
    </source>
</reference>
<feature type="region of interest" description="Disordered" evidence="1">
    <location>
        <begin position="429"/>
        <end position="471"/>
    </location>
</feature>
<gene>
    <name evidence="3" type="ORF">ST47_g7435</name>
</gene>
<dbReference type="GO" id="GO:0003684">
    <property type="term" value="F:damaged DNA binding"/>
    <property type="evidence" value="ECO:0007669"/>
    <property type="project" value="InterPro"/>
</dbReference>
<dbReference type="InterPro" id="IPR043128">
    <property type="entry name" value="Rev_trsase/Diguanyl_cyclase"/>
</dbReference>
<dbReference type="STRING" id="5454.A0A163B0S7"/>
<evidence type="ECO:0000256" key="1">
    <source>
        <dbReference type="SAM" id="MobiDB-lite"/>
    </source>
</evidence>
<evidence type="ECO:0000313" key="3">
    <source>
        <dbReference type="EMBL" id="KZM21508.1"/>
    </source>
</evidence>
<dbReference type="GO" id="GO:0006281">
    <property type="term" value="P:DNA repair"/>
    <property type="evidence" value="ECO:0007669"/>
    <property type="project" value="InterPro"/>
</dbReference>
<feature type="domain" description="UmuC" evidence="2">
    <location>
        <begin position="62"/>
        <end position="304"/>
    </location>
</feature>
<dbReference type="EMBL" id="JYNV01000244">
    <property type="protein sequence ID" value="KZM21508.1"/>
    <property type="molecule type" value="Genomic_DNA"/>
</dbReference>
<accession>A0A163B0S7</accession>
<dbReference type="PANTHER" id="PTHR46404">
    <property type="entry name" value="DNA POLYMERASE IOTA"/>
    <property type="match status" value="1"/>
</dbReference>
<dbReference type="SUPFAM" id="SSF56672">
    <property type="entry name" value="DNA/RNA polymerases"/>
    <property type="match status" value="1"/>
</dbReference>
<dbReference type="InterPro" id="IPR001126">
    <property type="entry name" value="UmuC"/>
</dbReference>
<dbReference type="GO" id="GO:0070987">
    <property type="term" value="P:error-free translesion synthesis"/>
    <property type="evidence" value="ECO:0007669"/>
    <property type="project" value="UniProtKB-ARBA"/>
</dbReference>
<evidence type="ECO:0000259" key="2">
    <source>
        <dbReference type="PROSITE" id="PS50173"/>
    </source>
</evidence>
<proteinExistence type="predicted"/>
<comment type="caution">
    <text evidence="3">The sequence shown here is derived from an EMBL/GenBank/DDBJ whole genome shotgun (WGS) entry which is preliminary data.</text>
</comment>
<dbReference type="InterPro" id="IPR043502">
    <property type="entry name" value="DNA/RNA_pol_sf"/>
</dbReference>
<organism evidence="3 4">
    <name type="scientific">Didymella rabiei</name>
    <name type="common">Chickpea ascochyta blight fungus</name>
    <name type="synonym">Mycosphaerella rabiei</name>
    <dbReference type="NCBI Taxonomy" id="5454"/>
    <lineage>
        <taxon>Eukaryota</taxon>
        <taxon>Fungi</taxon>
        <taxon>Dikarya</taxon>
        <taxon>Ascomycota</taxon>
        <taxon>Pezizomycotina</taxon>
        <taxon>Dothideomycetes</taxon>
        <taxon>Pleosporomycetidae</taxon>
        <taxon>Pleosporales</taxon>
        <taxon>Pleosporineae</taxon>
        <taxon>Didymellaceae</taxon>
        <taxon>Ascochyta</taxon>
    </lineage>
</organism>
<name>A0A163B0S7_DIDRA</name>
<dbReference type="Gene3D" id="3.30.70.270">
    <property type="match status" value="1"/>
</dbReference>
<dbReference type="Pfam" id="PF00817">
    <property type="entry name" value="IMS"/>
    <property type="match status" value="1"/>
</dbReference>
<dbReference type="InterPro" id="IPR036775">
    <property type="entry name" value="DNA_pol_Y-fam_lit_finger_sf"/>
</dbReference>
<keyword evidence="4" id="KW-1185">Reference proteome</keyword>
<protein>
    <submittedName>
        <fullName evidence="3">Damaged DNA binding</fullName>
    </submittedName>
</protein>
<dbReference type="PANTHER" id="PTHR46404:SF1">
    <property type="entry name" value="DNA POLYMERASE IOTA"/>
    <property type="match status" value="1"/>
</dbReference>
<dbReference type="Gene3D" id="3.30.1490.100">
    <property type="entry name" value="DNA polymerase, Y-family, little finger domain"/>
    <property type="match status" value="1"/>
</dbReference>
<dbReference type="FunFam" id="3.40.1170.60:FF:000006">
    <property type="entry name" value="DNA polymerase iota"/>
    <property type="match status" value="1"/>
</dbReference>